<organism evidence="2 3">
    <name type="scientific">Nitratireductor aestuarii</name>
    <dbReference type="NCBI Taxonomy" id="1735103"/>
    <lineage>
        <taxon>Bacteria</taxon>
        <taxon>Pseudomonadati</taxon>
        <taxon>Pseudomonadota</taxon>
        <taxon>Alphaproteobacteria</taxon>
        <taxon>Hyphomicrobiales</taxon>
        <taxon>Phyllobacteriaceae</taxon>
        <taxon>Nitratireductor</taxon>
    </lineage>
</organism>
<proteinExistence type="predicted"/>
<evidence type="ECO:0008006" key="4">
    <source>
        <dbReference type="Google" id="ProtNLM"/>
    </source>
</evidence>
<gene>
    <name evidence="2" type="ORF">GCM10011385_32630</name>
</gene>
<reference evidence="2" key="2">
    <citation type="submission" date="2020-09" db="EMBL/GenBank/DDBJ databases">
        <authorList>
            <person name="Sun Q."/>
            <person name="Zhou Y."/>
        </authorList>
    </citation>
    <scope>NUCLEOTIDE SEQUENCE</scope>
    <source>
        <strain evidence="2">CGMCC 1.15320</strain>
    </source>
</reference>
<feature type="region of interest" description="Disordered" evidence="1">
    <location>
        <begin position="81"/>
        <end position="110"/>
    </location>
</feature>
<dbReference type="Proteomes" id="UP000636264">
    <property type="component" value="Unassembled WGS sequence"/>
</dbReference>
<dbReference type="EMBL" id="BMIF01000011">
    <property type="protein sequence ID" value="GGA76101.1"/>
    <property type="molecule type" value="Genomic_DNA"/>
</dbReference>
<accession>A0A916S044</accession>
<comment type="caution">
    <text evidence="2">The sequence shown here is derived from an EMBL/GenBank/DDBJ whole genome shotgun (WGS) entry which is preliminary data.</text>
</comment>
<dbReference type="RefSeq" id="WP_188722166.1">
    <property type="nucleotide sequence ID" value="NZ_BMIF01000011.1"/>
</dbReference>
<evidence type="ECO:0000313" key="2">
    <source>
        <dbReference type="EMBL" id="GGA76101.1"/>
    </source>
</evidence>
<protein>
    <recommendedName>
        <fullName evidence="4">DUF5330 domain-containing protein</fullName>
    </recommendedName>
</protein>
<name>A0A916S044_9HYPH</name>
<evidence type="ECO:0000256" key="1">
    <source>
        <dbReference type="SAM" id="MobiDB-lite"/>
    </source>
</evidence>
<dbReference type="InterPro" id="IPR035220">
    <property type="entry name" value="DUF5330"/>
</dbReference>
<evidence type="ECO:0000313" key="3">
    <source>
        <dbReference type="Proteomes" id="UP000636264"/>
    </source>
</evidence>
<sequence>MGFLLRCCFWIGLALLFIPIGTGDGESPSVNPIQTLMAARDAIADIASICERQPMVCETATAAFQTVLTRASEGMRLAQQMIDNSAAEPDGEPADATPPAAIPVEARPKG</sequence>
<keyword evidence="3" id="KW-1185">Reference proteome</keyword>
<dbReference type="AlphaFoldDB" id="A0A916S044"/>
<dbReference type="Pfam" id="PF17264">
    <property type="entry name" value="DUF5330"/>
    <property type="match status" value="1"/>
</dbReference>
<reference evidence="2" key="1">
    <citation type="journal article" date="2014" name="Int. J. Syst. Evol. Microbiol.">
        <title>Complete genome sequence of Corynebacterium casei LMG S-19264T (=DSM 44701T), isolated from a smear-ripened cheese.</title>
        <authorList>
            <consortium name="US DOE Joint Genome Institute (JGI-PGF)"/>
            <person name="Walter F."/>
            <person name="Albersmeier A."/>
            <person name="Kalinowski J."/>
            <person name="Ruckert C."/>
        </authorList>
    </citation>
    <scope>NUCLEOTIDE SEQUENCE</scope>
    <source>
        <strain evidence="2">CGMCC 1.15320</strain>
    </source>
</reference>